<accession>A0A3C1KIC7</accession>
<name>A0A3C1KIC7_9GAMM</name>
<feature type="non-terminal residue" evidence="1">
    <location>
        <position position="1"/>
    </location>
</feature>
<organism evidence="1 2">
    <name type="scientific">Haliea salexigens</name>
    <dbReference type="NCBI Taxonomy" id="287487"/>
    <lineage>
        <taxon>Bacteria</taxon>
        <taxon>Pseudomonadati</taxon>
        <taxon>Pseudomonadota</taxon>
        <taxon>Gammaproteobacteria</taxon>
        <taxon>Cellvibrionales</taxon>
        <taxon>Halieaceae</taxon>
        <taxon>Haliea</taxon>
    </lineage>
</organism>
<sequence length="130" mass="14284">VLLPLAGLESTQLEIYYHYIDLVEALNFARNEAARKHLYQGLSRDEAERWLMMFGLETAGTAATRLNVIEAQRSYVVTYNHGREIVAGYLSSRSTPGSADSWKDFVAILTTPLSPADLVAASPDSGVKPP</sequence>
<reference evidence="1 2" key="1">
    <citation type="journal article" date="2018" name="Nat. Biotechnol.">
        <title>A standardized bacterial taxonomy based on genome phylogeny substantially revises the tree of life.</title>
        <authorList>
            <person name="Parks D.H."/>
            <person name="Chuvochina M."/>
            <person name="Waite D.W."/>
            <person name="Rinke C."/>
            <person name="Skarshewski A."/>
            <person name="Chaumeil P.A."/>
            <person name="Hugenholtz P."/>
        </authorList>
    </citation>
    <scope>NUCLEOTIDE SEQUENCE [LARGE SCALE GENOMIC DNA]</scope>
    <source>
        <strain evidence="1">UBA9158</strain>
    </source>
</reference>
<evidence type="ECO:0000313" key="1">
    <source>
        <dbReference type="EMBL" id="HAN26422.1"/>
    </source>
</evidence>
<evidence type="ECO:0000313" key="2">
    <source>
        <dbReference type="Proteomes" id="UP000259273"/>
    </source>
</evidence>
<proteinExistence type="predicted"/>
<dbReference type="AlphaFoldDB" id="A0A3C1KIC7"/>
<protein>
    <submittedName>
        <fullName evidence="1">Uncharacterized protein</fullName>
    </submittedName>
</protein>
<dbReference type="EMBL" id="DMND01000030">
    <property type="protein sequence ID" value="HAN26422.1"/>
    <property type="molecule type" value="Genomic_DNA"/>
</dbReference>
<dbReference type="Proteomes" id="UP000259273">
    <property type="component" value="Unassembled WGS sequence"/>
</dbReference>
<comment type="caution">
    <text evidence="1">The sequence shown here is derived from an EMBL/GenBank/DDBJ whole genome shotgun (WGS) entry which is preliminary data.</text>
</comment>
<gene>
    <name evidence="1" type="ORF">DCP75_01570</name>
</gene>